<feature type="region of interest" description="Disordered" evidence="8">
    <location>
        <begin position="74"/>
        <end position="94"/>
    </location>
</feature>
<dbReference type="Pfam" id="PF01678">
    <property type="entry name" value="DAP_epimerase"/>
    <property type="match status" value="2"/>
</dbReference>
<dbReference type="InterPro" id="IPR001653">
    <property type="entry name" value="DAP_epimerase_DapF"/>
</dbReference>
<dbReference type="InParanoid" id="F2UM25"/>
<gene>
    <name evidence="9" type="ORF">PTSG_09050</name>
</gene>
<dbReference type="PANTHER" id="PTHR31689:SF0">
    <property type="entry name" value="DIAMINOPIMELATE EPIMERASE"/>
    <property type="match status" value="1"/>
</dbReference>
<dbReference type="OrthoDB" id="4768at2759"/>
<feature type="compositionally biased region" description="Low complexity" evidence="8">
    <location>
        <begin position="74"/>
        <end position="93"/>
    </location>
</feature>
<evidence type="ECO:0000256" key="4">
    <source>
        <dbReference type="ARBA" id="ARBA00022605"/>
    </source>
</evidence>
<feature type="compositionally biased region" description="Polar residues" evidence="8">
    <location>
        <begin position="127"/>
        <end position="137"/>
    </location>
</feature>
<dbReference type="GO" id="GO:0009089">
    <property type="term" value="P:lysine biosynthetic process via diaminopimelate"/>
    <property type="evidence" value="ECO:0007669"/>
    <property type="project" value="UniProtKB-UniPathway"/>
</dbReference>
<feature type="region of interest" description="Disordered" evidence="8">
    <location>
        <begin position="202"/>
        <end position="236"/>
    </location>
</feature>
<protein>
    <recommendedName>
        <fullName evidence="3">diaminopimelate epimerase</fullName>
        <ecNumber evidence="3">5.1.1.7</ecNumber>
    </recommendedName>
</protein>
<dbReference type="NCBIfam" id="TIGR00652">
    <property type="entry name" value="DapF"/>
    <property type="match status" value="1"/>
</dbReference>
<comment type="pathway">
    <text evidence="1">Amino-acid biosynthesis; L-lysine biosynthesis via DAP pathway; DL-2,6-diaminopimelate from LL-2,6-diaminopimelate: step 1/1.</text>
</comment>
<evidence type="ECO:0000313" key="9">
    <source>
        <dbReference type="EMBL" id="EGD78174.1"/>
    </source>
</evidence>
<dbReference type="KEGG" id="sre:PTSG_09050"/>
<dbReference type="GO" id="GO:0005829">
    <property type="term" value="C:cytosol"/>
    <property type="evidence" value="ECO:0007669"/>
    <property type="project" value="TreeGrafter"/>
</dbReference>
<proteinExistence type="inferred from homology"/>
<keyword evidence="5" id="KW-0457">Lysine biosynthesis</keyword>
<keyword evidence="6" id="KW-0413">Isomerase</keyword>
<dbReference type="PROSITE" id="PS01326">
    <property type="entry name" value="DAP_EPIMERASE"/>
    <property type="match status" value="1"/>
</dbReference>
<feature type="region of interest" description="Disordered" evidence="8">
    <location>
        <begin position="292"/>
        <end position="312"/>
    </location>
</feature>
<dbReference type="STRING" id="946362.F2UM25"/>
<evidence type="ECO:0000256" key="1">
    <source>
        <dbReference type="ARBA" id="ARBA00005196"/>
    </source>
</evidence>
<dbReference type="PANTHER" id="PTHR31689">
    <property type="entry name" value="DIAMINOPIMELATE EPIMERASE, CHLOROPLASTIC"/>
    <property type="match status" value="1"/>
</dbReference>
<dbReference type="InterPro" id="IPR018510">
    <property type="entry name" value="DAP_epimerase_AS"/>
</dbReference>
<evidence type="ECO:0000256" key="2">
    <source>
        <dbReference type="ARBA" id="ARBA00010219"/>
    </source>
</evidence>
<evidence type="ECO:0000256" key="6">
    <source>
        <dbReference type="ARBA" id="ARBA00023235"/>
    </source>
</evidence>
<name>F2UM25_SALR5</name>
<dbReference type="SUPFAM" id="SSF54506">
    <property type="entry name" value="Diaminopimelate epimerase-like"/>
    <property type="match status" value="3"/>
</dbReference>
<dbReference type="GO" id="GO:0008837">
    <property type="term" value="F:diaminopimelate epimerase activity"/>
    <property type="evidence" value="ECO:0007669"/>
    <property type="project" value="UniProtKB-EC"/>
</dbReference>
<keyword evidence="4" id="KW-0028">Amino-acid biosynthesis</keyword>
<organism evidence="10">
    <name type="scientific">Salpingoeca rosetta (strain ATCC 50818 / BSB-021)</name>
    <dbReference type="NCBI Taxonomy" id="946362"/>
    <lineage>
        <taxon>Eukaryota</taxon>
        <taxon>Choanoflagellata</taxon>
        <taxon>Craspedida</taxon>
        <taxon>Salpingoecidae</taxon>
        <taxon>Salpingoeca</taxon>
    </lineage>
</organism>
<evidence type="ECO:0000256" key="3">
    <source>
        <dbReference type="ARBA" id="ARBA00013080"/>
    </source>
</evidence>
<dbReference type="UniPathway" id="UPA00034">
    <property type="reaction ID" value="UER00025"/>
</dbReference>
<evidence type="ECO:0000256" key="8">
    <source>
        <dbReference type="SAM" id="MobiDB-lite"/>
    </source>
</evidence>
<dbReference type="Proteomes" id="UP000007799">
    <property type="component" value="Unassembled WGS sequence"/>
</dbReference>
<reference evidence="9" key="1">
    <citation type="submission" date="2009-08" db="EMBL/GenBank/DDBJ databases">
        <title>Annotation of Salpingoeca rosetta.</title>
        <authorList>
            <consortium name="The Broad Institute Genome Sequencing Platform"/>
            <person name="Russ C."/>
            <person name="Cuomo C."/>
            <person name="Burger G."/>
            <person name="Gray M.W."/>
            <person name="Holland P.W.H."/>
            <person name="King N."/>
            <person name="Lang F.B.F."/>
            <person name="Roger A.J."/>
            <person name="Ruiz-Trillo I."/>
            <person name="Young S.K."/>
            <person name="Zeng Q."/>
            <person name="Gargeya S."/>
            <person name="Alvarado L."/>
            <person name="Berlin A."/>
            <person name="Chapman S.B."/>
            <person name="Chen Z."/>
            <person name="Freedman E."/>
            <person name="Gellesch M."/>
            <person name="Goldberg J."/>
            <person name="Griggs A."/>
            <person name="Gujja S."/>
            <person name="Heilman E."/>
            <person name="Heiman D."/>
            <person name="Howarth C."/>
            <person name="Mehta T."/>
            <person name="Neiman D."/>
            <person name="Pearson M."/>
            <person name="Roberts A."/>
            <person name="Saif S."/>
            <person name="Shea T."/>
            <person name="Shenoy N."/>
            <person name="Sisk P."/>
            <person name="Stolte C."/>
            <person name="Sykes S."/>
            <person name="White J."/>
            <person name="Yandava C."/>
            <person name="Haas B."/>
            <person name="Nusbaum C."/>
            <person name="Birren B."/>
        </authorList>
    </citation>
    <scope>NUCLEOTIDE SEQUENCE [LARGE SCALE GENOMIC DNA]</scope>
    <source>
        <strain evidence="9">ATCC 50818</strain>
    </source>
</reference>
<dbReference type="EC" id="5.1.1.7" evidence="3"/>
<dbReference type="AlphaFoldDB" id="F2UM25"/>
<dbReference type="RefSeq" id="XP_004989850.1">
    <property type="nucleotide sequence ID" value="XM_004989793.1"/>
</dbReference>
<dbReference type="HAMAP" id="MF_00197">
    <property type="entry name" value="DAP_epimerase"/>
    <property type="match status" value="1"/>
</dbReference>
<accession>F2UM25</accession>
<dbReference type="Gene3D" id="3.10.310.10">
    <property type="entry name" value="Diaminopimelate Epimerase, Chain A, domain 1"/>
    <property type="match status" value="2"/>
</dbReference>
<keyword evidence="10" id="KW-1185">Reference proteome</keyword>
<dbReference type="EMBL" id="GL832981">
    <property type="protein sequence ID" value="EGD78174.1"/>
    <property type="molecule type" value="Genomic_DNA"/>
</dbReference>
<dbReference type="GeneID" id="16070405"/>
<feature type="compositionally biased region" description="Basic and acidic residues" evidence="8">
    <location>
        <begin position="108"/>
        <end position="126"/>
    </location>
</feature>
<comment type="catalytic activity">
    <reaction evidence="7">
        <text>(2S,6S)-2,6-diaminopimelate = meso-2,6-diaminopimelate</text>
        <dbReference type="Rhea" id="RHEA:15393"/>
        <dbReference type="ChEBI" id="CHEBI:57609"/>
        <dbReference type="ChEBI" id="CHEBI:57791"/>
        <dbReference type="EC" id="5.1.1.7"/>
    </reaction>
</comment>
<comment type="similarity">
    <text evidence="2">Belongs to the diaminopimelate epimerase family.</text>
</comment>
<evidence type="ECO:0000256" key="7">
    <source>
        <dbReference type="ARBA" id="ARBA00051712"/>
    </source>
</evidence>
<evidence type="ECO:0000313" key="10">
    <source>
        <dbReference type="Proteomes" id="UP000007799"/>
    </source>
</evidence>
<sequence>MPPPPPPPPPPLVLRFWKMQGLGNDFVVVDGVRQPHEVVHRLLDPDHGTLKRLADRRFGVGFDQLLLVQASATAPLSPAASTSTRTSTSTDSAENAIDVECVEGAKRVDDAEGARRVEDIDDKDTPPRSSTGSSSNTAQCTPLVYRIFNADGGEVFQCGNGARCVAAFVKHLGLWSEPRIRVRTLQGTLLDMEIVNKHQVQHEEAQRSHDTLLQPGNADAYTPHDHQRQSSPTVLASLSLPPPPFGHTWQVKVGMGVPRCSGTGVLSSAVLEGSDITCTQHGCTLRITRQQPTLQLSSSSSSDGGDGGGGRTVAEAVAAGELSLPGVPQPRPVWIVDMGNPHAVVLLDTSVDDVDVHKLGSALQSMRACFPDSVNVEFMQVLTPTHVRLRIFERGAGETLACGTGACAAVAAAVLHGHVLASAGITVSMRGGDLTVHWTGHPHAPLTMTGPATCCFAGAITL</sequence>
<evidence type="ECO:0000256" key="5">
    <source>
        <dbReference type="ARBA" id="ARBA00023154"/>
    </source>
</evidence>
<feature type="region of interest" description="Disordered" evidence="8">
    <location>
        <begin position="108"/>
        <end position="137"/>
    </location>
</feature>
<dbReference type="eggNOG" id="ENOG502QQKJ">
    <property type="taxonomic scope" value="Eukaryota"/>
</dbReference>